<proteinExistence type="predicted"/>
<organism evidence="6 7">
    <name type="scientific">Tamaricihabitans halophyticus</name>
    <dbReference type="NCBI Taxonomy" id="1262583"/>
    <lineage>
        <taxon>Bacteria</taxon>
        <taxon>Bacillati</taxon>
        <taxon>Actinomycetota</taxon>
        <taxon>Actinomycetes</taxon>
        <taxon>Pseudonocardiales</taxon>
        <taxon>Pseudonocardiaceae</taxon>
        <taxon>Tamaricihabitans</taxon>
    </lineage>
</organism>
<dbReference type="Gene3D" id="3.90.700.10">
    <property type="entry name" value="Succinate dehydrogenase/fumarate reductase flavoprotein, catalytic domain"/>
    <property type="match status" value="1"/>
</dbReference>
<dbReference type="InterPro" id="IPR003953">
    <property type="entry name" value="FAD-dep_OxRdtase_2_FAD-bd"/>
</dbReference>
<accession>A0A4R2R6L0</accession>
<evidence type="ECO:0000256" key="3">
    <source>
        <dbReference type="ARBA" id="ARBA00022827"/>
    </source>
</evidence>
<dbReference type="GO" id="GO:0033765">
    <property type="term" value="F:steroid dehydrogenase activity, acting on the CH-CH group of donors"/>
    <property type="evidence" value="ECO:0007669"/>
    <property type="project" value="UniProtKB-ARBA"/>
</dbReference>
<evidence type="ECO:0000313" key="6">
    <source>
        <dbReference type="EMBL" id="TCP55251.1"/>
    </source>
</evidence>
<keyword evidence="3" id="KW-0274">FAD</keyword>
<dbReference type="Gene3D" id="3.50.50.60">
    <property type="entry name" value="FAD/NAD(P)-binding domain"/>
    <property type="match status" value="1"/>
</dbReference>
<dbReference type="PANTHER" id="PTHR43400">
    <property type="entry name" value="FUMARATE REDUCTASE"/>
    <property type="match status" value="1"/>
</dbReference>
<evidence type="ECO:0000313" key="7">
    <source>
        <dbReference type="Proteomes" id="UP000294911"/>
    </source>
</evidence>
<evidence type="ECO:0000256" key="4">
    <source>
        <dbReference type="ARBA" id="ARBA00023002"/>
    </source>
</evidence>
<dbReference type="Proteomes" id="UP000294911">
    <property type="component" value="Unassembled WGS sequence"/>
</dbReference>
<protein>
    <submittedName>
        <fullName evidence="6">Tricarballylate dehydrogenase</fullName>
    </submittedName>
</protein>
<dbReference type="SUPFAM" id="SSF56425">
    <property type="entry name" value="Succinate dehydrogenase/fumarate reductase flavoprotein, catalytic domain"/>
    <property type="match status" value="1"/>
</dbReference>
<dbReference type="InterPro" id="IPR027477">
    <property type="entry name" value="Succ_DH/fumarate_Rdtase_cat_sf"/>
</dbReference>
<keyword evidence="2" id="KW-0285">Flavoprotein</keyword>
<feature type="domain" description="FAD-dependent oxidoreductase 2 FAD-binding" evidence="5">
    <location>
        <begin position="19"/>
        <end position="456"/>
    </location>
</feature>
<evidence type="ECO:0000256" key="1">
    <source>
        <dbReference type="ARBA" id="ARBA00001974"/>
    </source>
</evidence>
<keyword evidence="7" id="KW-1185">Reference proteome</keyword>
<dbReference type="Pfam" id="PF00890">
    <property type="entry name" value="FAD_binding_2"/>
    <property type="match status" value="1"/>
</dbReference>
<keyword evidence="4" id="KW-0560">Oxidoreductase</keyword>
<name>A0A4R2R6L0_9PSEU</name>
<sequence>MIPSRSEPEARSVDPHDIDVLIVGCGAAGLSAAVSAKEQDPAANVVVLERSTRNERGGNTRWSSAYFRMTEELRPADGFDEDFAAFTGGAADPAYVSRLRELSTETLRWLESHGVRFEMVPMFFLTARKPRLGIAGGGAAIVDTLGRVAEGLGVEFRYETTVDGLLTSGAGSERQVTGVHYTDRDGRRGELRATAVLLASGGYEGNVELMRRSFGENAEFMKPVARGGSFNQGELIESAIDIGAARAGEWGNFHGEPVDPRSHMPEAVVMTFPYGILVNADGERFVDEASGTVDEIYEEVCRSIFRQPGNIAYLIADQRLLEIPDFDRATLTDQNPYQAESLEHLAKVLDVDARALTSTVDAYNRAVQPGEPGFDHTAADGLCTIGLQPPKSNWARAVVGAPFVAIPIATAVCFTFGGVAVDQESRVLTEDGMWIRGLWAAGEMTGVYHRKYPGATSVLRSLVFGRVAARGAMLAGRAV</sequence>
<gene>
    <name evidence="6" type="ORF">EV191_102463</name>
</gene>
<dbReference type="PANTHER" id="PTHR43400:SF7">
    <property type="entry name" value="FAD-DEPENDENT OXIDOREDUCTASE 2 FAD BINDING DOMAIN-CONTAINING PROTEIN"/>
    <property type="match status" value="1"/>
</dbReference>
<dbReference type="InterPro" id="IPR050315">
    <property type="entry name" value="FAD-oxidoreductase_2"/>
</dbReference>
<reference evidence="6 7" key="1">
    <citation type="submission" date="2019-03" db="EMBL/GenBank/DDBJ databases">
        <title>Genomic Encyclopedia of Type Strains, Phase IV (KMG-IV): sequencing the most valuable type-strain genomes for metagenomic binning, comparative biology and taxonomic classification.</title>
        <authorList>
            <person name="Goeker M."/>
        </authorList>
    </citation>
    <scope>NUCLEOTIDE SEQUENCE [LARGE SCALE GENOMIC DNA]</scope>
    <source>
        <strain evidence="6 7">DSM 45765</strain>
    </source>
</reference>
<dbReference type="RefSeq" id="WP_207894471.1">
    <property type="nucleotide sequence ID" value="NZ_SLXQ01000002.1"/>
</dbReference>
<evidence type="ECO:0000256" key="2">
    <source>
        <dbReference type="ARBA" id="ARBA00022630"/>
    </source>
</evidence>
<dbReference type="SUPFAM" id="SSF51905">
    <property type="entry name" value="FAD/NAD(P)-binding domain"/>
    <property type="match status" value="1"/>
</dbReference>
<evidence type="ECO:0000259" key="5">
    <source>
        <dbReference type="Pfam" id="PF00890"/>
    </source>
</evidence>
<dbReference type="InterPro" id="IPR036188">
    <property type="entry name" value="FAD/NAD-bd_sf"/>
</dbReference>
<dbReference type="EMBL" id="SLXQ01000002">
    <property type="protein sequence ID" value="TCP55251.1"/>
    <property type="molecule type" value="Genomic_DNA"/>
</dbReference>
<comment type="cofactor">
    <cofactor evidence="1">
        <name>FAD</name>
        <dbReference type="ChEBI" id="CHEBI:57692"/>
    </cofactor>
</comment>
<dbReference type="AlphaFoldDB" id="A0A4R2R6L0"/>
<comment type="caution">
    <text evidence="6">The sequence shown here is derived from an EMBL/GenBank/DDBJ whole genome shotgun (WGS) entry which is preliminary data.</text>
</comment>